<dbReference type="OrthoDB" id="440646at2759"/>
<comment type="caution">
    <text evidence="1">The sequence shown here is derived from an EMBL/GenBank/DDBJ whole genome shotgun (WGS) entry which is preliminary data.</text>
</comment>
<name>A0A812RXR7_SYMPI</name>
<sequence>VFTVRGRTSAVLLMRAARSEDAETACQLLAEDFPASFLQQVAFVAVDNPSRKLYMEVKNTCPGLQGMSLDTVHLAMAWEYSTSRRRSKGSAALRKLLNKFVVVDANCSARSLGKYYDGGKCVPLSAEEERYRRLLEDRTMRESVAQRLLDEIKLDSPGMDSGTGGSCECRMKLEGFRQGPIVVHGSCCILQLLRKDRNGT</sequence>
<evidence type="ECO:0000313" key="2">
    <source>
        <dbReference type="Proteomes" id="UP000649617"/>
    </source>
</evidence>
<accession>A0A812RXR7</accession>
<proteinExistence type="predicted"/>
<feature type="non-terminal residue" evidence="1">
    <location>
        <position position="1"/>
    </location>
</feature>
<dbReference type="AlphaFoldDB" id="A0A812RXR7"/>
<keyword evidence="2" id="KW-1185">Reference proteome</keyword>
<dbReference type="EMBL" id="CAJNIZ010021746">
    <property type="protein sequence ID" value="CAE7455351.1"/>
    <property type="molecule type" value="Genomic_DNA"/>
</dbReference>
<organism evidence="1 2">
    <name type="scientific">Symbiodinium pilosum</name>
    <name type="common">Dinoflagellate</name>
    <dbReference type="NCBI Taxonomy" id="2952"/>
    <lineage>
        <taxon>Eukaryota</taxon>
        <taxon>Sar</taxon>
        <taxon>Alveolata</taxon>
        <taxon>Dinophyceae</taxon>
        <taxon>Suessiales</taxon>
        <taxon>Symbiodiniaceae</taxon>
        <taxon>Symbiodinium</taxon>
    </lineage>
</organism>
<evidence type="ECO:0000313" key="1">
    <source>
        <dbReference type="EMBL" id="CAE7455351.1"/>
    </source>
</evidence>
<dbReference type="Proteomes" id="UP000649617">
    <property type="component" value="Unassembled WGS sequence"/>
</dbReference>
<reference evidence="1" key="1">
    <citation type="submission" date="2021-02" db="EMBL/GenBank/DDBJ databases">
        <authorList>
            <person name="Dougan E. K."/>
            <person name="Rhodes N."/>
            <person name="Thang M."/>
            <person name="Chan C."/>
        </authorList>
    </citation>
    <scope>NUCLEOTIDE SEQUENCE</scope>
</reference>
<gene>
    <name evidence="1" type="ORF">SPIL2461_LOCUS11182</name>
</gene>
<protein>
    <submittedName>
        <fullName evidence="1">Uncharacterized protein</fullName>
    </submittedName>
</protein>